<reference evidence="2 3" key="1">
    <citation type="submission" date="2018-08" db="EMBL/GenBank/DDBJ databases">
        <title>Fulvimarina sp. 85, whole genome shotgun sequence.</title>
        <authorList>
            <person name="Tuo L."/>
        </authorList>
    </citation>
    <scope>NUCLEOTIDE SEQUENCE [LARGE SCALE GENOMIC DNA]</scope>
    <source>
        <strain evidence="2 3">85</strain>
    </source>
</reference>
<dbReference type="Proteomes" id="UP000264310">
    <property type="component" value="Unassembled WGS sequence"/>
</dbReference>
<evidence type="ECO:0000313" key="2">
    <source>
        <dbReference type="EMBL" id="RFC65934.1"/>
    </source>
</evidence>
<accession>A0A371XA63</accession>
<dbReference type="EMBL" id="QURL01000001">
    <property type="protein sequence ID" value="RFC65934.1"/>
    <property type="molecule type" value="Genomic_DNA"/>
</dbReference>
<dbReference type="AlphaFoldDB" id="A0A371XA63"/>
<feature type="compositionally biased region" description="Polar residues" evidence="1">
    <location>
        <begin position="1"/>
        <end position="10"/>
    </location>
</feature>
<evidence type="ECO:0000313" key="3">
    <source>
        <dbReference type="Proteomes" id="UP000264310"/>
    </source>
</evidence>
<gene>
    <name evidence="2" type="ORF">DYI37_00090</name>
</gene>
<proteinExistence type="predicted"/>
<dbReference type="OrthoDB" id="8303433at2"/>
<organism evidence="2 3">
    <name type="scientific">Fulvimarina endophytica</name>
    <dbReference type="NCBI Taxonomy" id="2293836"/>
    <lineage>
        <taxon>Bacteria</taxon>
        <taxon>Pseudomonadati</taxon>
        <taxon>Pseudomonadota</taxon>
        <taxon>Alphaproteobacteria</taxon>
        <taxon>Hyphomicrobiales</taxon>
        <taxon>Aurantimonadaceae</taxon>
        <taxon>Fulvimarina</taxon>
    </lineage>
</organism>
<name>A0A371XA63_9HYPH</name>
<protein>
    <submittedName>
        <fullName evidence="2">Uncharacterized protein</fullName>
    </submittedName>
</protein>
<comment type="caution">
    <text evidence="2">The sequence shown here is derived from an EMBL/GenBank/DDBJ whole genome shotgun (WGS) entry which is preliminary data.</text>
</comment>
<feature type="region of interest" description="Disordered" evidence="1">
    <location>
        <begin position="1"/>
        <end position="44"/>
    </location>
</feature>
<evidence type="ECO:0000256" key="1">
    <source>
        <dbReference type="SAM" id="MobiDB-lite"/>
    </source>
</evidence>
<feature type="compositionally biased region" description="Basic and acidic residues" evidence="1">
    <location>
        <begin position="31"/>
        <end position="44"/>
    </location>
</feature>
<keyword evidence="3" id="KW-1185">Reference proteome</keyword>
<sequence length="125" mass="14733">MARSSSTRNTQLEDDAREKRLAKQRAYQQALRERQRKERKPSRDDVARTVLFWLFSGLTANNKAAAFRQLYNDVLPMLIDQGFDEAKAAERIEEIYDRYEAGWAFRGKGHLKDRPDFDEMFGDDR</sequence>
<dbReference type="RefSeq" id="WP_116681182.1">
    <property type="nucleotide sequence ID" value="NZ_QURL01000001.1"/>
</dbReference>